<evidence type="ECO:0000313" key="2">
    <source>
        <dbReference type="EMBL" id="ONK68289.1"/>
    </source>
</evidence>
<feature type="compositionally biased region" description="Basic and acidic residues" evidence="1">
    <location>
        <begin position="158"/>
        <end position="188"/>
    </location>
</feature>
<accession>A0A5P1EU86</accession>
<dbReference type="AlphaFoldDB" id="A0A5P1EU86"/>
<proteinExistence type="predicted"/>
<sequence>MPPRALRCLRRRRPRRHHLIRRVRLWDDDGQVAIYPDGGFEAGKPVTVSQGAYPSCQFWRTTRLVVVSTRVPSSRPPGSGASSLLMKEASKGRTPWKLLFSRLKNLRPFILWKKDGRLPLKELELRSRWVSAAMDLIEAGTGPDIELPESDISRSATRSHDGGGQRRERQTAPEIWGGDRRRPERRSEVGGVGTGEGARAEKGKGRGRRREGDGERRERRRRGGEGEEERADIALSKGRVSTGGGEGTEESQALECWRARAGCDGWRCPIDVRAVSAARGRGRQAPSRRRRERESVRNVRGVGERGMPWLSSRCGRLGWREDEEEPRRSNLIVCRRRCSEGDLEFKKLAAERGGGLG</sequence>
<feature type="compositionally biased region" description="Basic and acidic residues" evidence="1">
    <location>
        <begin position="198"/>
        <end position="217"/>
    </location>
</feature>
<gene>
    <name evidence="2" type="ORF">A4U43_C05F9700</name>
</gene>
<keyword evidence="3" id="KW-1185">Reference proteome</keyword>
<feature type="compositionally biased region" description="Basic residues" evidence="1">
    <location>
        <begin position="280"/>
        <end position="291"/>
    </location>
</feature>
<evidence type="ECO:0000313" key="3">
    <source>
        <dbReference type="Proteomes" id="UP000243459"/>
    </source>
</evidence>
<dbReference type="Proteomes" id="UP000243459">
    <property type="component" value="Chromosome 5"/>
</dbReference>
<evidence type="ECO:0000256" key="1">
    <source>
        <dbReference type="SAM" id="MobiDB-lite"/>
    </source>
</evidence>
<feature type="region of interest" description="Disordered" evidence="1">
    <location>
        <begin position="278"/>
        <end position="298"/>
    </location>
</feature>
<dbReference type="Gramene" id="ONK68289">
    <property type="protein sequence ID" value="ONK68289"/>
    <property type="gene ID" value="A4U43_C05F9700"/>
</dbReference>
<dbReference type="EMBL" id="CM007385">
    <property type="protein sequence ID" value="ONK68289.1"/>
    <property type="molecule type" value="Genomic_DNA"/>
</dbReference>
<name>A0A5P1EU86_ASPOF</name>
<reference evidence="3" key="1">
    <citation type="journal article" date="2017" name="Nat. Commun.">
        <title>The asparagus genome sheds light on the origin and evolution of a young Y chromosome.</title>
        <authorList>
            <person name="Harkess A."/>
            <person name="Zhou J."/>
            <person name="Xu C."/>
            <person name="Bowers J.E."/>
            <person name="Van der Hulst R."/>
            <person name="Ayyampalayam S."/>
            <person name="Mercati F."/>
            <person name="Riccardi P."/>
            <person name="McKain M.R."/>
            <person name="Kakrana A."/>
            <person name="Tang H."/>
            <person name="Ray J."/>
            <person name="Groenendijk J."/>
            <person name="Arikit S."/>
            <person name="Mathioni S.M."/>
            <person name="Nakano M."/>
            <person name="Shan H."/>
            <person name="Telgmann-Rauber A."/>
            <person name="Kanno A."/>
            <person name="Yue Z."/>
            <person name="Chen H."/>
            <person name="Li W."/>
            <person name="Chen Y."/>
            <person name="Xu X."/>
            <person name="Zhang Y."/>
            <person name="Luo S."/>
            <person name="Chen H."/>
            <person name="Gao J."/>
            <person name="Mao Z."/>
            <person name="Pires J.C."/>
            <person name="Luo M."/>
            <person name="Kudrna D."/>
            <person name="Wing R.A."/>
            <person name="Meyers B.C."/>
            <person name="Yi K."/>
            <person name="Kong H."/>
            <person name="Lavrijsen P."/>
            <person name="Sunseri F."/>
            <person name="Falavigna A."/>
            <person name="Ye Y."/>
            <person name="Leebens-Mack J.H."/>
            <person name="Chen G."/>
        </authorList>
    </citation>
    <scope>NUCLEOTIDE SEQUENCE [LARGE SCALE GENOMIC DNA]</scope>
    <source>
        <strain evidence="3">cv. DH0086</strain>
    </source>
</reference>
<feature type="region of interest" description="Disordered" evidence="1">
    <location>
        <begin position="141"/>
        <end position="252"/>
    </location>
</feature>
<organism evidence="2 3">
    <name type="scientific">Asparagus officinalis</name>
    <name type="common">Garden asparagus</name>
    <dbReference type="NCBI Taxonomy" id="4686"/>
    <lineage>
        <taxon>Eukaryota</taxon>
        <taxon>Viridiplantae</taxon>
        <taxon>Streptophyta</taxon>
        <taxon>Embryophyta</taxon>
        <taxon>Tracheophyta</taxon>
        <taxon>Spermatophyta</taxon>
        <taxon>Magnoliopsida</taxon>
        <taxon>Liliopsida</taxon>
        <taxon>Asparagales</taxon>
        <taxon>Asparagaceae</taxon>
        <taxon>Asparagoideae</taxon>
        <taxon>Asparagus</taxon>
    </lineage>
</organism>
<protein>
    <submittedName>
        <fullName evidence="2">Uncharacterized protein</fullName>
    </submittedName>
</protein>